<feature type="transmembrane region" description="Helical" evidence="10">
    <location>
        <begin position="86"/>
        <end position="108"/>
    </location>
</feature>
<dbReference type="PANTHER" id="PTHR24247">
    <property type="entry name" value="5-HYDROXYTRYPTAMINE RECEPTOR"/>
    <property type="match status" value="1"/>
</dbReference>
<evidence type="ECO:0000256" key="5">
    <source>
        <dbReference type="ARBA" id="ARBA00023040"/>
    </source>
</evidence>
<dbReference type="PANTHER" id="PTHR24247:SF202">
    <property type="entry name" value="5-HYDROXYTRYPTAMINE RECEPTOR 1"/>
    <property type="match status" value="1"/>
</dbReference>
<reference evidence="12 13" key="1">
    <citation type="submission" date="2022-05" db="EMBL/GenBank/DDBJ databases">
        <authorList>
            <consortium name="Genoscope - CEA"/>
            <person name="William W."/>
        </authorList>
    </citation>
    <scope>NUCLEOTIDE SEQUENCE [LARGE SCALE GENOMIC DNA]</scope>
</reference>
<protein>
    <recommendedName>
        <fullName evidence="11">G-protein coupled receptors family 1 profile domain-containing protein</fullName>
    </recommendedName>
</protein>
<dbReference type="PRINTS" id="PR00237">
    <property type="entry name" value="GPCRRHODOPSN"/>
</dbReference>
<dbReference type="SUPFAM" id="SSF81321">
    <property type="entry name" value="Family A G protein-coupled receptor-like"/>
    <property type="match status" value="2"/>
</dbReference>
<evidence type="ECO:0000256" key="10">
    <source>
        <dbReference type="SAM" id="Phobius"/>
    </source>
</evidence>
<feature type="transmembrane region" description="Helical" evidence="10">
    <location>
        <begin position="230"/>
        <end position="257"/>
    </location>
</feature>
<evidence type="ECO:0000313" key="12">
    <source>
        <dbReference type="EMBL" id="CAH3044777.1"/>
    </source>
</evidence>
<evidence type="ECO:0000256" key="4">
    <source>
        <dbReference type="ARBA" id="ARBA00022989"/>
    </source>
</evidence>
<comment type="similarity">
    <text evidence="9">Belongs to the G-protein coupled receptor 1 family.</text>
</comment>
<keyword evidence="13" id="KW-1185">Reference proteome</keyword>
<sequence>MAHGIALITINAIVCVLGSLGNLLVCLAIATNSRLRRNSNYLLFSLAIADLIVTLICEPLFIEAIIQRTFLYDCKAGLDIVLSTLSYLSCATSVLHMVAISLDLCFAIATNPRLRRCSNYLLFSLAVADLIVTLVCEPLLLEMFYNRTFVHECKPSLERLYSILANLSCSASVVHLACISVDRFIAVVFPLHHQIVMKRCGLKIMLIASWAFPISVPILMVVLPPSFPKGFLAIASFAFSYFVVIFSYLLIMVFLLIHKGKRKRLRARAVSVDPSPHMEIRVACTLAIVIGVFTACWVPVMTALFAAGKSLMKRNGALHMWLRTLALSNSAMNFLIYSARIRDFKDSYAAIFRKMCRLNGCPLPMAHSIPLITINTIVCVLG</sequence>
<evidence type="ECO:0000256" key="8">
    <source>
        <dbReference type="ARBA" id="ARBA00023224"/>
    </source>
</evidence>
<name>A0ABN8N9S7_9CNID</name>
<evidence type="ECO:0000256" key="2">
    <source>
        <dbReference type="ARBA" id="ARBA00022475"/>
    </source>
</evidence>
<dbReference type="Gene3D" id="1.20.1070.10">
    <property type="entry name" value="Rhodopsin 7-helix transmembrane proteins"/>
    <property type="match status" value="2"/>
</dbReference>
<dbReference type="EMBL" id="CALNXI010000762">
    <property type="protein sequence ID" value="CAH3044777.1"/>
    <property type="molecule type" value="Genomic_DNA"/>
</dbReference>
<evidence type="ECO:0000256" key="3">
    <source>
        <dbReference type="ARBA" id="ARBA00022692"/>
    </source>
</evidence>
<keyword evidence="2" id="KW-1003">Cell membrane</keyword>
<evidence type="ECO:0000256" key="9">
    <source>
        <dbReference type="RuleBase" id="RU000688"/>
    </source>
</evidence>
<feature type="transmembrane region" description="Helical" evidence="10">
    <location>
        <begin position="120"/>
        <end position="140"/>
    </location>
</feature>
<keyword evidence="7 9" id="KW-0675">Receptor</keyword>
<evidence type="ECO:0000256" key="7">
    <source>
        <dbReference type="ARBA" id="ARBA00023170"/>
    </source>
</evidence>
<dbReference type="InterPro" id="IPR017452">
    <property type="entry name" value="GPCR_Rhodpsn_7TM"/>
</dbReference>
<dbReference type="Proteomes" id="UP001159427">
    <property type="component" value="Unassembled WGS sequence"/>
</dbReference>
<feature type="transmembrane region" description="Helical" evidence="10">
    <location>
        <begin position="41"/>
        <end position="66"/>
    </location>
</feature>
<feature type="transmembrane region" description="Helical" evidence="10">
    <location>
        <begin position="160"/>
        <end position="181"/>
    </location>
</feature>
<feature type="transmembrane region" description="Helical" evidence="10">
    <location>
        <begin position="6"/>
        <end position="29"/>
    </location>
</feature>
<keyword evidence="3 9" id="KW-0812">Transmembrane</keyword>
<comment type="subcellular location">
    <subcellularLocation>
        <location evidence="1">Cell membrane</location>
        <topology evidence="1">Multi-pass membrane protein</topology>
    </subcellularLocation>
</comment>
<evidence type="ECO:0000259" key="11">
    <source>
        <dbReference type="PROSITE" id="PS50262"/>
    </source>
</evidence>
<dbReference type="PROSITE" id="PS50262">
    <property type="entry name" value="G_PROTEIN_RECEP_F1_2"/>
    <property type="match status" value="2"/>
</dbReference>
<proteinExistence type="inferred from homology"/>
<dbReference type="InterPro" id="IPR000276">
    <property type="entry name" value="GPCR_Rhodpsn"/>
</dbReference>
<organism evidence="12 13">
    <name type="scientific">Porites evermanni</name>
    <dbReference type="NCBI Taxonomy" id="104178"/>
    <lineage>
        <taxon>Eukaryota</taxon>
        <taxon>Metazoa</taxon>
        <taxon>Cnidaria</taxon>
        <taxon>Anthozoa</taxon>
        <taxon>Hexacorallia</taxon>
        <taxon>Scleractinia</taxon>
        <taxon>Fungiina</taxon>
        <taxon>Poritidae</taxon>
        <taxon>Porites</taxon>
    </lineage>
</organism>
<keyword evidence="8 9" id="KW-0807">Transducer</keyword>
<dbReference type="PROSITE" id="PS00237">
    <property type="entry name" value="G_PROTEIN_RECEP_F1_1"/>
    <property type="match status" value="1"/>
</dbReference>
<gene>
    <name evidence="12" type="ORF">PEVE_00040914</name>
</gene>
<evidence type="ECO:0000256" key="1">
    <source>
        <dbReference type="ARBA" id="ARBA00004651"/>
    </source>
</evidence>
<feature type="domain" description="G-protein coupled receptors family 1 profile" evidence="11">
    <location>
        <begin position="21"/>
        <end position="103"/>
    </location>
</feature>
<dbReference type="CDD" id="cd00637">
    <property type="entry name" value="7tm_classA_rhodopsin-like"/>
    <property type="match status" value="1"/>
</dbReference>
<feature type="transmembrane region" description="Helical" evidence="10">
    <location>
        <begin position="320"/>
        <end position="339"/>
    </location>
</feature>
<evidence type="ECO:0000313" key="13">
    <source>
        <dbReference type="Proteomes" id="UP001159427"/>
    </source>
</evidence>
<feature type="domain" description="G-protein coupled receptors family 1 profile" evidence="11">
    <location>
        <begin position="100"/>
        <end position="337"/>
    </location>
</feature>
<evidence type="ECO:0000256" key="6">
    <source>
        <dbReference type="ARBA" id="ARBA00023136"/>
    </source>
</evidence>
<dbReference type="SMART" id="SM01381">
    <property type="entry name" value="7TM_GPCR_Srsx"/>
    <property type="match status" value="1"/>
</dbReference>
<keyword evidence="5 9" id="KW-0297">G-protein coupled receptor</keyword>
<feature type="transmembrane region" description="Helical" evidence="10">
    <location>
        <begin position="278"/>
        <end position="300"/>
    </location>
</feature>
<feature type="transmembrane region" description="Helical" evidence="10">
    <location>
        <begin position="202"/>
        <end position="224"/>
    </location>
</feature>
<keyword evidence="4 10" id="KW-1133">Transmembrane helix</keyword>
<dbReference type="Pfam" id="PF00001">
    <property type="entry name" value="7tm_1"/>
    <property type="match status" value="2"/>
</dbReference>
<comment type="caution">
    <text evidence="12">The sequence shown here is derived from an EMBL/GenBank/DDBJ whole genome shotgun (WGS) entry which is preliminary data.</text>
</comment>
<accession>A0ABN8N9S7</accession>
<keyword evidence="6 10" id="KW-0472">Membrane</keyword>